<gene>
    <name evidence="6" type="ORF">SAMN02745108_01565</name>
</gene>
<name>A0A1T4NE33_9BACT</name>
<evidence type="ECO:0000256" key="1">
    <source>
        <dbReference type="ARBA" id="ARBA00006594"/>
    </source>
</evidence>
<keyword evidence="2 6" id="KW-0489">Methyltransferase</keyword>
<accession>A0A1T4NE33</accession>
<dbReference type="SUPFAM" id="SSF53335">
    <property type="entry name" value="S-adenosyl-L-methionine-dependent methyltransferases"/>
    <property type="match status" value="1"/>
</dbReference>
<dbReference type="InterPro" id="IPR003356">
    <property type="entry name" value="DNA_methylase_A-5"/>
</dbReference>
<evidence type="ECO:0000256" key="4">
    <source>
        <dbReference type="ARBA" id="ARBA00022691"/>
    </source>
</evidence>
<reference evidence="6 7" key="1">
    <citation type="submission" date="2017-02" db="EMBL/GenBank/DDBJ databases">
        <authorList>
            <person name="Peterson S.W."/>
        </authorList>
    </citation>
    <scope>NUCLEOTIDE SEQUENCE [LARGE SCALE GENOMIC DNA]</scope>
    <source>
        <strain evidence="6 7">ATCC 43854</strain>
    </source>
</reference>
<dbReference type="Pfam" id="PF02384">
    <property type="entry name" value="N6_Mtase"/>
    <property type="match status" value="1"/>
</dbReference>
<dbReference type="PANTHER" id="PTHR33841">
    <property type="entry name" value="DNA METHYLTRANSFERASE YEEA-RELATED"/>
    <property type="match status" value="1"/>
</dbReference>
<dbReference type="GO" id="GO:0003677">
    <property type="term" value="F:DNA binding"/>
    <property type="evidence" value="ECO:0007669"/>
    <property type="project" value="InterPro"/>
</dbReference>
<evidence type="ECO:0000256" key="2">
    <source>
        <dbReference type="ARBA" id="ARBA00022603"/>
    </source>
</evidence>
<proteinExistence type="inferred from homology"/>
<evidence type="ECO:0000256" key="3">
    <source>
        <dbReference type="ARBA" id="ARBA00022679"/>
    </source>
</evidence>
<dbReference type="InterPro" id="IPR029063">
    <property type="entry name" value="SAM-dependent_MTases_sf"/>
</dbReference>
<dbReference type="Proteomes" id="UP000190449">
    <property type="component" value="Unassembled WGS sequence"/>
</dbReference>
<dbReference type="PRINTS" id="PR00507">
    <property type="entry name" value="N12N6MTFRASE"/>
</dbReference>
<sequence length="493" mass="56142">MEKKKEFGDFQTPTVLAKKMVQILKAKNISPDVIIEPTCGKGSILLEADKILSPKKSLGIEIQKEYADTLSTIARKTTMVLHADIFTSSEAIKEFIGDKENLLFIGNPPWVTNSELSAHQSNNLPEKSNCDNFRGIEAITGKSNFDISEYIIQKLTDEFSHKKSVYAFLCKTSVAKKIMAKIWKQNRLYKSAELFPIDSKKYFNAAVDASFFILDFSEKNAAAEMTAYDSIENGIPKCKSGWISGVYLEDVSKRDCLEIYGKSAFVWRNGIKHDCAKVMEFSVANGKLFNGYHENVQIEEDLVFPYLKSSDIANGQTTPKKKILVTQKCIGEPTSFIESKYPAVWKYLLAHSIDFEKRKSVIYKNKSRFAIFSVGEYSFKLYKIAISGLYKNLNFRLIEPHNGKPILLDDTCNFISFETKEEAEFILSLLNSPLVAEYLNARISWDSKRPVKTEILNSIDLFQVAEKLKQEKRYSSFFRNFEQLQLPFTSKSS</sequence>
<dbReference type="GO" id="GO:0032259">
    <property type="term" value="P:methylation"/>
    <property type="evidence" value="ECO:0007669"/>
    <property type="project" value="UniProtKB-KW"/>
</dbReference>
<dbReference type="STRING" id="28122.SAMN02745108_01565"/>
<dbReference type="PANTHER" id="PTHR33841:SF5">
    <property type="entry name" value="DNA METHYLASE (MODIFICATION METHYLASE) (METHYLTRANSFERASE)-RELATED"/>
    <property type="match status" value="1"/>
</dbReference>
<feature type="domain" description="DNA methylase adenine-specific" evidence="5">
    <location>
        <begin position="2"/>
        <end position="61"/>
    </location>
</feature>
<dbReference type="RefSeq" id="WP_078776495.1">
    <property type="nucleotide sequence ID" value="NZ_FUWU01000024.1"/>
</dbReference>
<keyword evidence="4" id="KW-0949">S-adenosyl-L-methionine</keyword>
<evidence type="ECO:0000259" key="5">
    <source>
        <dbReference type="Pfam" id="PF02384"/>
    </source>
</evidence>
<keyword evidence="3" id="KW-0808">Transferase</keyword>
<dbReference type="InterPro" id="IPR050953">
    <property type="entry name" value="N4_N6_ade-DNA_methylase"/>
</dbReference>
<dbReference type="EMBL" id="FUWU01000024">
    <property type="protein sequence ID" value="SJZ77326.1"/>
    <property type="molecule type" value="Genomic_DNA"/>
</dbReference>
<evidence type="ECO:0000313" key="7">
    <source>
        <dbReference type="Proteomes" id="UP000190449"/>
    </source>
</evidence>
<dbReference type="AlphaFoldDB" id="A0A1T4NE33"/>
<evidence type="ECO:0000313" key="6">
    <source>
        <dbReference type="EMBL" id="SJZ77326.1"/>
    </source>
</evidence>
<organism evidence="6 7">
    <name type="scientific">Fibrobacter intestinalis</name>
    <dbReference type="NCBI Taxonomy" id="28122"/>
    <lineage>
        <taxon>Bacteria</taxon>
        <taxon>Pseudomonadati</taxon>
        <taxon>Fibrobacterota</taxon>
        <taxon>Fibrobacteria</taxon>
        <taxon>Fibrobacterales</taxon>
        <taxon>Fibrobacteraceae</taxon>
        <taxon>Fibrobacter</taxon>
    </lineage>
</organism>
<protein>
    <submittedName>
        <fullName evidence="6">N-6 DNA Methylase</fullName>
    </submittedName>
</protein>
<comment type="similarity">
    <text evidence="1">Belongs to the N(4)/N(6)-methyltransferase family.</text>
</comment>
<dbReference type="Gene3D" id="3.40.50.150">
    <property type="entry name" value="Vaccinia Virus protein VP39"/>
    <property type="match status" value="1"/>
</dbReference>
<dbReference type="GO" id="GO:0008170">
    <property type="term" value="F:N-methyltransferase activity"/>
    <property type="evidence" value="ECO:0007669"/>
    <property type="project" value="InterPro"/>
</dbReference>